<keyword evidence="3" id="KW-0812">Transmembrane</keyword>
<proteinExistence type="predicted"/>
<dbReference type="Pfam" id="PF00350">
    <property type="entry name" value="Dynamin_N"/>
    <property type="match status" value="1"/>
</dbReference>
<accession>A0A8B8C0T2</accession>
<organism evidence="5 6">
    <name type="scientific">Crassostrea virginica</name>
    <name type="common">Eastern oyster</name>
    <dbReference type="NCBI Taxonomy" id="6565"/>
    <lineage>
        <taxon>Eukaryota</taxon>
        <taxon>Metazoa</taxon>
        <taxon>Spiralia</taxon>
        <taxon>Lophotrochozoa</taxon>
        <taxon>Mollusca</taxon>
        <taxon>Bivalvia</taxon>
        <taxon>Autobranchia</taxon>
        <taxon>Pteriomorphia</taxon>
        <taxon>Ostreida</taxon>
        <taxon>Ostreoidea</taxon>
        <taxon>Ostreidae</taxon>
        <taxon>Crassostrea</taxon>
    </lineage>
</organism>
<evidence type="ECO:0000256" key="2">
    <source>
        <dbReference type="SAM" id="MobiDB-lite"/>
    </source>
</evidence>
<keyword evidence="3" id="KW-0472">Membrane</keyword>
<protein>
    <submittedName>
        <fullName evidence="6">Uncharacterized protein LOC111114990</fullName>
    </submittedName>
</protein>
<feature type="compositionally biased region" description="Polar residues" evidence="2">
    <location>
        <begin position="1"/>
        <end position="14"/>
    </location>
</feature>
<dbReference type="GeneID" id="111114990"/>
<dbReference type="SUPFAM" id="SSF52540">
    <property type="entry name" value="P-loop containing nucleoside triphosphate hydrolases"/>
    <property type="match status" value="1"/>
</dbReference>
<sequence length="641" mass="73121">MATGCGVTSNSTTENSREISDDVNSGSDFVDVFSYNEVREEVLKLLNSSIEFAKSHDFISLIKGEGCNMHVATEQLRTRKKDLMTECAVVIAGETGAGKSTIINRIIGGRQLLPTKVTSCTRKICRIGHSNIYSLSTKDCNDKELETTIFRDREELTKTVMGAAKAVSPDIVYVDIEMPLPMLQGNVIIVDTPGIGDKDQEVVAQMMLDYLHKALAIVFVLNVANAGGIQQDRLTRIIKHIRKSLTTMPCFCPKDAIFVLNKFDMIHNEEDRKEFLDMTKETLHKLWEEIDENNIKTLAAVLEDDNHAMMFGDFKNALQDVINKNENKRIKIHLDYLEKHLKECNRVVSTKLRFARQTTTESQTNLYQARKELVELEDILKEAKSDLQRTIDNFMWTAADRLYKFMHTEQFKREILLDTDKITRLRIGNELKSRIEEKITIWHRENIEKIFMETFFDIHGERFKKIHEKLHVIKNNMQGIKTPFTDYPRIVAALASSICSSGTGLLGSLVVSNYLGSRYVAVGVAAAGIAYGLLFAGLVAFDVPDDFDTIRNRAFKRITNTLSKEEIRKRMRAIYENDIKTIIKTFMDGEIKEEIHNLKENIETMLNHLDDYRKEAAVLLSLQNDIYDLMKTLSCVASMEI</sequence>
<name>A0A8B8C0T2_CRAVI</name>
<keyword evidence="3" id="KW-1133">Transmembrane helix</keyword>
<dbReference type="OrthoDB" id="5981483at2759"/>
<dbReference type="Proteomes" id="UP000694844">
    <property type="component" value="Chromosome 9"/>
</dbReference>
<dbReference type="InterPro" id="IPR027417">
    <property type="entry name" value="P-loop_NTPase"/>
</dbReference>
<dbReference type="KEGG" id="cvn:111114990"/>
<feature type="domain" description="Dynamin N-terminal" evidence="4">
    <location>
        <begin position="89"/>
        <end position="262"/>
    </location>
</feature>
<dbReference type="PANTHER" id="PTHR26392">
    <property type="entry name" value="MITOGEN-ACTIVATED PROTEIN KINASE KINASE KINASE 7-RELATED"/>
    <property type="match status" value="1"/>
</dbReference>
<gene>
    <name evidence="6" type="primary">LOC111114990</name>
</gene>
<feature type="coiled-coil region" evidence="1">
    <location>
        <begin position="366"/>
        <end position="393"/>
    </location>
</feature>
<keyword evidence="1" id="KW-0175">Coiled coil</keyword>
<dbReference type="Gene3D" id="3.40.50.300">
    <property type="entry name" value="P-loop containing nucleotide triphosphate hydrolases"/>
    <property type="match status" value="1"/>
</dbReference>
<feature type="transmembrane region" description="Helical" evidence="3">
    <location>
        <begin position="519"/>
        <end position="541"/>
    </location>
</feature>
<dbReference type="InterPro" id="IPR025662">
    <property type="entry name" value="Sigma_54_int_dom_ATP-bd_1"/>
</dbReference>
<dbReference type="PANTHER" id="PTHR26392:SF92">
    <property type="entry name" value="PROTEIN KINASE DOMAIN-CONTAINING PROTEIN"/>
    <property type="match status" value="1"/>
</dbReference>
<reference evidence="6" key="1">
    <citation type="submission" date="2025-08" db="UniProtKB">
        <authorList>
            <consortium name="RefSeq"/>
        </authorList>
    </citation>
    <scope>IDENTIFICATION</scope>
    <source>
        <tissue evidence="6">Whole sample</tissue>
    </source>
</reference>
<evidence type="ECO:0000313" key="6">
    <source>
        <dbReference type="RefSeq" id="XP_022309252.1"/>
    </source>
</evidence>
<dbReference type="InterPro" id="IPR045063">
    <property type="entry name" value="Dynamin_N"/>
</dbReference>
<feature type="region of interest" description="Disordered" evidence="2">
    <location>
        <begin position="1"/>
        <end position="21"/>
    </location>
</feature>
<evidence type="ECO:0000313" key="5">
    <source>
        <dbReference type="Proteomes" id="UP000694844"/>
    </source>
</evidence>
<evidence type="ECO:0000256" key="3">
    <source>
        <dbReference type="SAM" id="Phobius"/>
    </source>
</evidence>
<evidence type="ECO:0000259" key="4">
    <source>
        <dbReference type="Pfam" id="PF00350"/>
    </source>
</evidence>
<keyword evidence="5" id="KW-1185">Reference proteome</keyword>
<evidence type="ECO:0000256" key="1">
    <source>
        <dbReference type="SAM" id="Coils"/>
    </source>
</evidence>
<dbReference type="RefSeq" id="XP_022309252.1">
    <property type="nucleotide sequence ID" value="XM_022453544.1"/>
</dbReference>
<feature type="transmembrane region" description="Helical" evidence="3">
    <location>
        <begin position="490"/>
        <end position="512"/>
    </location>
</feature>
<dbReference type="AlphaFoldDB" id="A0A8B8C0T2"/>
<dbReference type="PROSITE" id="PS00675">
    <property type="entry name" value="SIGMA54_INTERACT_1"/>
    <property type="match status" value="1"/>
</dbReference>